<keyword evidence="4 9" id="KW-0547">Nucleotide-binding</keyword>
<dbReference type="SUPFAM" id="SSF56112">
    <property type="entry name" value="Protein kinase-like (PK-like)"/>
    <property type="match status" value="1"/>
</dbReference>
<dbReference type="EC" id="2.7.11.1" evidence="1"/>
<dbReference type="Pfam" id="PF00069">
    <property type="entry name" value="Pkinase"/>
    <property type="match status" value="2"/>
</dbReference>
<evidence type="ECO:0000256" key="9">
    <source>
        <dbReference type="PROSITE-ProRule" id="PRU10141"/>
    </source>
</evidence>
<evidence type="ECO:0000256" key="7">
    <source>
        <dbReference type="ARBA" id="ARBA00047899"/>
    </source>
</evidence>
<keyword evidence="5" id="KW-0418">Kinase</keyword>
<accession>A0ABR4IFY9</accession>
<dbReference type="InterPro" id="IPR000719">
    <property type="entry name" value="Prot_kinase_dom"/>
</dbReference>
<evidence type="ECO:0000256" key="2">
    <source>
        <dbReference type="ARBA" id="ARBA00022527"/>
    </source>
</evidence>
<dbReference type="PROSITE" id="PS50011">
    <property type="entry name" value="PROTEIN_KINASE_DOM"/>
    <property type="match status" value="1"/>
</dbReference>
<feature type="domain" description="Protein kinase" evidence="11">
    <location>
        <begin position="66"/>
        <end position="469"/>
    </location>
</feature>
<dbReference type="PANTHER" id="PTHR47634:SF9">
    <property type="entry name" value="PROTEIN KINASE DOMAIN-CONTAINING PROTEIN-RELATED"/>
    <property type="match status" value="1"/>
</dbReference>
<sequence length="476" mass="53450">MEGDQSSCDSVSGHSHSLSTSRSLSISSSTPSSKAIPIAIVEPIEYYTQRRFHPIHLMDRFHETRYIILRKLGHGSFSTVWLAKDTRYDARYVALKVGRAESSESPSEEIKIYNRLPRVNVLHPGRDHYLDLQDNFRLKGPNGSHQVLVYQPMGPSVCEVQEKVVADGRFPLLTAKSILWQTLLGLDFLLDNGIVHGDVQPRNLLFGLRSLAGVPVSALYQDQDIPLISVLPTQSQGGVKLPDYLVPANPLMQHFDLSRPFRIKISDLGGSFLISNPPSAPSPPLHLRGPETLFQRRISAHQDMWSFGCLVFEFITGVTLFDLSDFAVSGITDEMHFIDMYNILGFPKDEALRDIQWPGWRKFFGPTGTPMNHYVRERARDHHIIKKPVTPIIDQTLDETSGLGGTVIEGTPCIGEPLRYTLEQLLDNAIGETVPPGELETMKNLLRGLLKFDPDQRFTTKDVIRHKWFSTFGSGV</sequence>
<keyword evidence="3" id="KW-0808">Transferase</keyword>
<proteinExistence type="predicted"/>
<comment type="catalytic activity">
    <reaction evidence="7">
        <text>L-threonyl-[protein] + ATP = O-phospho-L-threonyl-[protein] + ADP + H(+)</text>
        <dbReference type="Rhea" id="RHEA:46608"/>
        <dbReference type="Rhea" id="RHEA-COMP:11060"/>
        <dbReference type="Rhea" id="RHEA-COMP:11605"/>
        <dbReference type="ChEBI" id="CHEBI:15378"/>
        <dbReference type="ChEBI" id="CHEBI:30013"/>
        <dbReference type="ChEBI" id="CHEBI:30616"/>
        <dbReference type="ChEBI" id="CHEBI:61977"/>
        <dbReference type="ChEBI" id="CHEBI:456216"/>
        <dbReference type="EC" id="2.7.11.1"/>
    </reaction>
</comment>
<dbReference type="PANTHER" id="PTHR47634">
    <property type="entry name" value="PROTEIN KINASE DOMAIN-CONTAINING PROTEIN-RELATED"/>
    <property type="match status" value="1"/>
</dbReference>
<evidence type="ECO:0000256" key="8">
    <source>
        <dbReference type="ARBA" id="ARBA00048679"/>
    </source>
</evidence>
<evidence type="ECO:0000256" key="5">
    <source>
        <dbReference type="ARBA" id="ARBA00022777"/>
    </source>
</evidence>
<dbReference type="PROSITE" id="PS00107">
    <property type="entry name" value="PROTEIN_KINASE_ATP"/>
    <property type="match status" value="1"/>
</dbReference>
<dbReference type="Gene3D" id="3.30.200.20">
    <property type="entry name" value="Phosphorylase Kinase, domain 1"/>
    <property type="match status" value="1"/>
</dbReference>
<evidence type="ECO:0000259" key="11">
    <source>
        <dbReference type="PROSITE" id="PS50011"/>
    </source>
</evidence>
<dbReference type="InterPro" id="IPR017441">
    <property type="entry name" value="Protein_kinase_ATP_BS"/>
</dbReference>
<organism evidence="12 13">
    <name type="scientific">Aspergillus cavernicola</name>
    <dbReference type="NCBI Taxonomy" id="176166"/>
    <lineage>
        <taxon>Eukaryota</taxon>
        <taxon>Fungi</taxon>
        <taxon>Dikarya</taxon>
        <taxon>Ascomycota</taxon>
        <taxon>Pezizomycotina</taxon>
        <taxon>Eurotiomycetes</taxon>
        <taxon>Eurotiomycetidae</taxon>
        <taxon>Eurotiales</taxon>
        <taxon>Aspergillaceae</taxon>
        <taxon>Aspergillus</taxon>
        <taxon>Aspergillus subgen. Nidulantes</taxon>
    </lineage>
</organism>
<feature type="binding site" evidence="9">
    <location>
        <position position="96"/>
    </location>
    <ligand>
        <name>ATP</name>
        <dbReference type="ChEBI" id="CHEBI:30616"/>
    </ligand>
</feature>
<keyword evidence="13" id="KW-1185">Reference proteome</keyword>
<dbReference type="SMART" id="SM00220">
    <property type="entry name" value="S_TKc"/>
    <property type="match status" value="1"/>
</dbReference>
<evidence type="ECO:0000313" key="12">
    <source>
        <dbReference type="EMBL" id="KAL2826688.1"/>
    </source>
</evidence>
<feature type="region of interest" description="Disordered" evidence="10">
    <location>
        <begin position="1"/>
        <end position="30"/>
    </location>
</feature>
<reference evidence="12 13" key="1">
    <citation type="submission" date="2024-07" db="EMBL/GenBank/DDBJ databases">
        <title>Section-level genome sequencing and comparative genomics of Aspergillus sections Usti and Cavernicolus.</title>
        <authorList>
            <consortium name="Lawrence Berkeley National Laboratory"/>
            <person name="Nybo J.L."/>
            <person name="Vesth T.C."/>
            <person name="Theobald S."/>
            <person name="Frisvad J.C."/>
            <person name="Larsen T.O."/>
            <person name="Kjaerboelling I."/>
            <person name="Rothschild-Mancinelli K."/>
            <person name="Lyhne E.K."/>
            <person name="Kogle M.E."/>
            <person name="Barry K."/>
            <person name="Clum A."/>
            <person name="Na H."/>
            <person name="Ledsgaard L."/>
            <person name="Lin J."/>
            <person name="Lipzen A."/>
            <person name="Kuo A."/>
            <person name="Riley R."/>
            <person name="Mondo S."/>
            <person name="LaButti K."/>
            <person name="Haridas S."/>
            <person name="Pangalinan J."/>
            <person name="Salamov A.A."/>
            <person name="Simmons B.A."/>
            <person name="Magnuson J.K."/>
            <person name="Chen J."/>
            <person name="Drula E."/>
            <person name="Henrissat B."/>
            <person name="Wiebenga A."/>
            <person name="Lubbers R.J."/>
            <person name="Gomes A.C."/>
            <person name="Makela M.R."/>
            <person name="Stajich J."/>
            <person name="Grigoriev I.V."/>
            <person name="Mortensen U.H."/>
            <person name="De vries R.P."/>
            <person name="Baker S.E."/>
            <person name="Andersen M.R."/>
        </authorList>
    </citation>
    <scope>NUCLEOTIDE SEQUENCE [LARGE SCALE GENOMIC DNA]</scope>
    <source>
        <strain evidence="12 13">CBS 600.67</strain>
    </source>
</reference>
<keyword evidence="2" id="KW-0723">Serine/threonine-protein kinase</keyword>
<keyword evidence="6 9" id="KW-0067">ATP-binding</keyword>
<dbReference type="EMBL" id="JBFXLS010000029">
    <property type="protein sequence ID" value="KAL2826688.1"/>
    <property type="molecule type" value="Genomic_DNA"/>
</dbReference>
<protein>
    <recommendedName>
        <fullName evidence="1">non-specific serine/threonine protein kinase</fullName>
        <ecNumber evidence="1">2.7.11.1</ecNumber>
    </recommendedName>
</protein>
<evidence type="ECO:0000256" key="10">
    <source>
        <dbReference type="SAM" id="MobiDB-lite"/>
    </source>
</evidence>
<comment type="caution">
    <text evidence="12">The sequence shown here is derived from an EMBL/GenBank/DDBJ whole genome shotgun (WGS) entry which is preliminary data.</text>
</comment>
<dbReference type="Gene3D" id="1.10.510.10">
    <property type="entry name" value="Transferase(Phosphotransferase) domain 1"/>
    <property type="match status" value="1"/>
</dbReference>
<dbReference type="InterPro" id="IPR011009">
    <property type="entry name" value="Kinase-like_dom_sf"/>
</dbReference>
<name>A0ABR4IFY9_9EURO</name>
<evidence type="ECO:0000313" key="13">
    <source>
        <dbReference type="Proteomes" id="UP001610335"/>
    </source>
</evidence>
<evidence type="ECO:0000256" key="6">
    <source>
        <dbReference type="ARBA" id="ARBA00022840"/>
    </source>
</evidence>
<evidence type="ECO:0000256" key="3">
    <source>
        <dbReference type="ARBA" id="ARBA00022679"/>
    </source>
</evidence>
<comment type="catalytic activity">
    <reaction evidence="8">
        <text>L-seryl-[protein] + ATP = O-phospho-L-seryl-[protein] + ADP + H(+)</text>
        <dbReference type="Rhea" id="RHEA:17989"/>
        <dbReference type="Rhea" id="RHEA-COMP:9863"/>
        <dbReference type="Rhea" id="RHEA-COMP:11604"/>
        <dbReference type="ChEBI" id="CHEBI:15378"/>
        <dbReference type="ChEBI" id="CHEBI:29999"/>
        <dbReference type="ChEBI" id="CHEBI:30616"/>
        <dbReference type="ChEBI" id="CHEBI:83421"/>
        <dbReference type="ChEBI" id="CHEBI:456216"/>
        <dbReference type="EC" id="2.7.11.1"/>
    </reaction>
</comment>
<evidence type="ECO:0000256" key="4">
    <source>
        <dbReference type="ARBA" id="ARBA00022741"/>
    </source>
</evidence>
<dbReference type="InterPro" id="IPR051334">
    <property type="entry name" value="SRPK"/>
</dbReference>
<evidence type="ECO:0000256" key="1">
    <source>
        <dbReference type="ARBA" id="ARBA00012513"/>
    </source>
</evidence>
<dbReference type="Proteomes" id="UP001610335">
    <property type="component" value="Unassembled WGS sequence"/>
</dbReference>
<gene>
    <name evidence="12" type="ORF">BDW59DRAFT_145047</name>
</gene>